<dbReference type="EMBL" id="JH413801">
    <property type="protein sequence ID" value="EHL32288.1"/>
    <property type="molecule type" value="Genomic_DNA"/>
</dbReference>
<evidence type="ECO:0000313" key="2">
    <source>
        <dbReference type="EMBL" id="EHL32288.1"/>
    </source>
</evidence>
<proteinExistence type="predicted"/>
<reference evidence="2 3" key="1">
    <citation type="journal article" date="2011" name="BMC Genomics">
        <title>Insight into cross-talk between intra-amoebal pathogens.</title>
        <authorList>
            <person name="Gimenez G."/>
            <person name="Bertelli C."/>
            <person name="Moliner C."/>
            <person name="Robert C."/>
            <person name="Raoult D."/>
            <person name="Fournier P.E."/>
            <person name="Greub G."/>
        </authorList>
    </citation>
    <scope>NUCLEOTIDE SEQUENCE [LARGE SCALE GENOMIC DNA]</scope>
    <source>
        <strain evidence="2 3">LLAP12</strain>
    </source>
</reference>
<sequence length="228" mass="26569">MDELIRQNAKLKIENAHKLEYRQSTKERILSEYLQGINLFLKITNKTIDDFKALSKAYYSIATIYFNRSEYTKAAQSYLDSIQQLQKTELNDNTYRTLTERYIDLADACYESLNQQGADESMANAIKAFGLIKEKNAQELAIGNPDTNFKQFHDYYERDLSTASYLKSVKFINHGMLLAERQQEKNFLAQFEGISISETKLIDDSIEHMLKQLSVSEQPRRCHFLIPY</sequence>
<accession>G9EKD7</accession>
<dbReference type="AlphaFoldDB" id="G9EKD7"/>
<dbReference type="eggNOG" id="ENOG5030P4N">
    <property type="taxonomic scope" value="Bacteria"/>
</dbReference>
<keyword evidence="1" id="KW-0802">TPR repeat</keyword>
<dbReference type="Proteomes" id="UP000002770">
    <property type="component" value="Unassembled WGS sequence"/>
</dbReference>
<protein>
    <submittedName>
        <fullName evidence="2">Uncharacterized protein</fullName>
    </submittedName>
</protein>
<dbReference type="PROSITE" id="PS50005">
    <property type="entry name" value="TPR"/>
    <property type="match status" value="1"/>
</dbReference>
<dbReference type="InterPro" id="IPR019734">
    <property type="entry name" value="TPR_rpt"/>
</dbReference>
<feature type="repeat" description="TPR" evidence="1">
    <location>
        <begin position="55"/>
        <end position="88"/>
    </location>
</feature>
<evidence type="ECO:0000256" key="1">
    <source>
        <dbReference type="PROSITE-ProRule" id="PRU00339"/>
    </source>
</evidence>
<dbReference type="InParanoid" id="G9EKD7"/>
<gene>
    <name evidence="2" type="ORF">LDG_5663</name>
</gene>
<dbReference type="OrthoDB" id="5650036at2"/>
<keyword evidence="3" id="KW-1185">Reference proteome</keyword>
<evidence type="ECO:0000313" key="3">
    <source>
        <dbReference type="Proteomes" id="UP000002770"/>
    </source>
</evidence>
<dbReference type="RefSeq" id="WP_006869634.1">
    <property type="nucleotide sequence ID" value="NZ_JH413801.1"/>
</dbReference>
<dbReference type="HOGENOM" id="CLU_1213604_0_0_6"/>
<name>G9EKD7_9GAMM</name>
<organism evidence="2 3">
    <name type="scientific">Legionella drancourtii LLAP12</name>
    <dbReference type="NCBI Taxonomy" id="658187"/>
    <lineage>
        <taxon>Bacteria</taxon>
        <taxon>Pseudomonadati</taxon>
        <taxon>Pseudomonadota</taxon>
        <taxon>Gammaproteobacteria</taxon>
        <taxon>Legionellales</taxon>
        <taxon>Legionellaceae</taxon>
        <taxon>Legionella</taxon>
    </lineage>
</organism>